<dbReference type="Pfam" id="PF01926">
    <property type="entry name" value="MMR_HSR1"/>
    <property type="match status" value="1"/>
</dbReference>
<evidence type="ECO:0000256" key="1">
    <source>
        <dbReference type="SAM" id="MobiDB-lite"/>
    </source>
</evidence>
<gene>
    <name evidence="3" type="ORF">TREES_T100018436</name>
</gene>
<proteinExistence type="predicted"/>
<dbReference type="Gene3D" id="6.10.140.1070">
    <property type="match status" value="1"/>
</dbReference>
<accession>L9KY74</accession>
<dbReference type="PRINTS" id="PR00326">
    <property type="entry name" value="GTP1OBG"/>
</dbReference>
<sequence>MAAAVWDSCVNAGKKLKKSLKKKMMKMVARAVASELEEEVKNDSDNGGFAGSCELEKDCFSSDDGAIEADSEDDVEPFDKENESAAESSGGTIVGWADAMAKILNKKTPKSKPTILVKNKELEKEKEKLKGLATTSSTLAKIAEIEAEMVRTQKNKATAYHLGLLKARLAKLHRELITPKDGGGGGPGESFYVAKTGDARIGFVGFPSLGKFTLLSNLVGVYSEEAAYEFNSLTTVPGVIRYEGAKIQLLDLPSISKVPRMEEVEAIKSLQWLKVVT</sequence>
<dbReference type="SUPFAM" id="SSF52540">
    <property type="entry name" value="P-loop containing nucleoside triphosphate hydrolases"/>
    <property type="match status" value="1"/>
</dbReference>
<protein>
    <submittedName>
        <fullName evidence="3">Developmentally-regulated GTP-binding protein 1</fullName>
    </submittedName>
</protein>
<dbReference type="InParanoid" id="L9KY74"/>
<name>L9KY74_TUPCH</name>
<dbReference type="STRING" id="246437.L9KY74"/>
<keyword evidence="4" id="KW-1185">Reference proteome</keyword>
<reference evidence="4" key="2">
    <citation type="journal article" date="2013" name="Nat. Commun.">
        <title>Genome of the Chinese tree shrew.</title>
        <authorList>
            <person name="Fan Y."/>
            <person name="Huang Z.Y."/>
            <person name="Cao C.C."/>
            <person name="Chen C.S."/>
            <person name="Chen Y.X."/>
            <person name="Fan D.D."/>
            <person name="He J."/>
            <person name="Hou H.L."/>
            <person name="Hu L."/>
            <person name="Hu X.T."/>
            <person name="Jiang X.T."/>
            <person name="Lai R."/>
            <person name="Lang Y.S."/>
            <person name="Liang B."/>
            <person name="Liao S.G."/>
            <person name="Mu D."/>
            <person name="Ma Y.Y."/>
            <person name="Niu Y.Y."/>
            <person name="Sun X.Q."/>
            <person name="Xia J.Q."/>
            <person name="Xiao J."/>
            <person name="Xiong Z.Q."/>
            <person name="Xu L."/>
            <person name="Yang L."/>
            <person name="Zhang Y."/>
            <person name="Zhao W."/>
            <person name="Zhao X.D."/>
            <person name="Zheng Y.T."/>
            <person name="Zhou J.M."/>
            <person name="Zhu Y.B."/>
            <person name="Zhang G.J."/>
            <person name="Wang J."/>
            <person name="Yao Y.G."/>
        </authorList>
    </citation>
    <scope>NUCLEOTIDE SEQUENCE [LARGE SCALE GENOMIC DNA]</scope>
</reference>
<reference evidence="4" key="1">
    <citation type="submission" date="2012-07" db="EMBL/GenBank/DDBJ databases">
        <title>Genome of the Chinese tree shrew, a rising model animal genetically related to primates.</title>
        <authorList>
            <person name="Zhang G."/>
            <person name="Fan Y."/>
            <person name="Yao Y."/>
            <person name="Huang Z."/>
        </authorList>
    </citation>
    <scope>NUCLEOTIDE SEQUENCE [LARGE SCALE GENOMIC DNA]</scope>
</reference>
<dbReference type="InterPro" id="IPR045001">
    <property type="entry name" value="DRG"/>
</dbReference>
<feature type="region of interest" description="Disordered" evidence="1">
    <location>
        <begin position="64"/>
        <end position="90"/>
    </location>
</feature>
<evidence type="ECO:0000313" key="4">
    <source>
        <dbReference type="Proteomes" id="UP000011518"/>
    </source>
</evidence>
<dbReference type="AlphaFoldDB" id="L9KY74"/>
<dbReference type="Proteomes" id="UP000011518">
    <property type="component" value="Unassembled WGS sequence"/>
</dbReference>
<feature type="domain" description="G" evidence="2">
    <location>
        <begin position="200"/>
        <end position="257"/>
    </location>
</feature>
<dbReference type="GO" id="GO:0003924">
    <property type="term" value="F:GTPase activity"/>
    <property type="evidence" value="ECO:0007669"/>
    <property type="project" value="InterPro"/>
</dbReference>
<dbReference type="InterPro" id="IPR027417">
    <property type="entry name" value="P-loop_NTPase"/>
</dbReference>
<organism evidence="3 4">
    <name type="scientific">Tupaia chinensis</name>
    <name type="common">Chinese tree shrew</name>
    <name type="synonym">Tupaia belangeri chinensis</name>
    <dbReference type="NCBI Taxonomy" id="246437"/>
    <lineage>
        <taxon>Eukaryota</taxon>
        <taxon>Metazoa</taxon>
        <taxon>Chordata</taxon>
        <taxon>Craniata</taxon>
        <taxon>Vertebrata</taxon>
        <taxon>Euteleostomi</taxon>
        <taxon>Mammalia</taxon>
        <taxon>Eutheria</taxon>
        <taxon>Euarchontoglires</taxon>
        <taxon>Scandentia</taxon>
        <taxon>Tupaiidae</taxon>
        <taxon>Tupaia</taxon>
    </lineage>
</organism>
<feature type="compositionally biased region" description="Acidic residues" evidence="1">
    <location>
        <begin position="65"/>
        <end position="76"/>
    </location>
</feature>
<dbReference type="EMBL" id="KB320604">
    <property type="protein sequence ID" value="ELW67663.1"/>
    <property type="molecule type" value="Genomic_DNA"/>
</dbReference>
<evidence type="ECO:0000313" key="3">
    <source>
        <dbReference type="EMBL" id="ELW67663.1"/>
    </source>
</evidence>
<dbReference type="PANTHER" id="PTHR43127">
    <property type="entry name" value="DEVELOPMENTALLY-REGULATED GTP-BINDING PROTEIN 2"/>
    <property type="match status" value="1"/>
</dbReference>
<dbReference type="GO" id="GO:0005525">
    <property type="term" value="F:GTP binding"/>
    <property type="evidence" value="ECO:0007669"/>
    <property type="project" value="InterPro"/>
</dbReference>
<dbReference type="InterPro" id="IPR006073">
    <property type="entry name" value="GTP-bd"/>
</dbReference>
<evidence type="ECO:0000259" key="2">
    <source>
        <dbReference type="Pfam" id="PF01926"/>
    </source>
</evidence>